<evidence type="ECO:0000259" key="6">
    <source>
        <dbReference type="Pfam" id="PF25954"/>
    </source>
</evidence>
<dbReference type="Gene3D" id="2.40.420.20">
    <property type="match status" value="1"/>
</dbReference>
<keyword evidence="8" id="KW-1185">Reference proteome</keyword>
<dbReference type="Gene3D" id="1.10.287.470">
    <property type="entry name" value="Helix hairpin bin"/>
    <property type="match status" value="1"/>
</dbReference>
<dbReference type="Gene3D" id="2.40.30.170">
    <property type="match status" value="1"/>
</dbReference>
<dbReference type="SUPFAM" id="SSF111369">
    <property type="entry name" value="HlyD-like secretion proteins"/>
    <property type="match status" value="1"/>
</dbReference>
<dbReference type="InterPro" id="IPR006143">
    <property type="entry name" value="RND_pump_MFP"/>
</dbReference>
<feature type="compositionally biased region" description="Low complexity" evidence="3">
    <location>
        <begin position="371"/>
        <end position="392"/>
    </location>
</feature>
<dbReference type="Gene3D" id="2.40.50.100">
    <property type="match status" value="1"/>
</dbReference>
<keyword evidence="2" id="KW-0175">Coiled coil</keyword>
<evidence type="ECO:0000256" key="1">
    <source>
        <dbReference type="ARBA" id="ARBA00009477"/>
    </source>
</evidence>
<comment type="similarity">
    <text evidence="1">Belongs to the membrane fusion protein (MFP) (TC 8.A.1) family.</text>
</comment>
<organism evidence="7 8">
    <name type="scientific">Azohydromonas lata</name>
    <dbReference type="NCBI Taxonomy" id="45677"/>
    <lineage>
        <taxon>Bacteria</taxon>
        <taxon>Pseudomonadati</taxon>
        <taxon>Pseudomonadota</taxon>
        <taxon>Betaproteobacteria</taxon>
        <taxon>Burkholderiales</taxon>
        <taxon>Sphaerotilaceae</taxon>
        <taxon>Azohydromonas</taxon>
    </lineage>
</organism>
<proteinExistence type="inferred from homology"/>
<evidence type="ECO:0000256" key="4">
    <source>
        <dbReference type="SAM" id="SignalP"/>
    </source>
</evidence>
<name>A0ABU5IM68_9BURK</name>
<dbReference type="NCBIfam" id="TIGR01730">
    <property type="entry name" value="RND_mfp"/>
    <property type="match status" value="1"/>
</dbReference>
<dbReference type="Pfam" id="PF25917">
    <property type="entry name" value="BSH_RND"/>
    <property type="match status" value="1"/>
</dbReference>
<keyword evidence="4" id="KW-0732">Signal</keyword>
<dbReference type="EMBL" id="JAXOJX010000055">
    <property type="protein sequence ID" value="MDZ5459984.1"/>
    <property type="molecule type" value="Genomic_DNA"/>
</dbReference>
<feature type="region of interest" description="Disordered" evidence="3">
    <location>
        <begin position="361"/>
        <end position="392"/>
    </location>
</feature>
<comment type="caution">
    <text evidence="7">The sequence shown here is derived from an EMBL/GenBank/DDBJ whole genome shotgun (WGS) entry which is preliminary data.</text>
</comment>
<dbReference type="PANTHER" id="PTHR30469:SF18">
    <property type="entry name" value="RESISTANCE-NODULATION-CELL DIVISION (RND) EFFLUX MEMBRANE FUSION PROTEIN-RELATED"/>
    <property type="match status" value="1"/>
</dbReference>
<dbReference type="InterPro" id="IPR058792">
    <property type="entry name" value="Beta-barrel_RND_2"/>
</dbReference>
<evidence type="ECO:0000256" key="2">
    <source>
        <dbReference type="SAM" id="Coils"/>
    </source>
</evidence>
<dbReference type="RefSeq" id="WP_322467580.1">
    <property type="nucleotide sequence ID" value="NZ_JAXOJX010000055.1"/>
</dbReference>
<evidence type="ECO:0000259" key="5">
    <source>
        <dbReference type="Pfam" id="PF25917"/>
    </source>
</evidence>
<gene>
    <name evidence="7" type="ORF">SM757_25710</name>
</gene>
<protein>
    <submittedName>
        <fullName evidence="7">Efflux RND transporter periplasmic adaptor subunit</fullName>
    </submittedName>
</protein>
<feature type="chain" id="PRO_5045647540" evidence="4">
    <location>
        <begin position="30"/>
        <end position="392"/>
    </location>
</feature>
<dbReference type="PANTHER" id="PTHR30469">
    <property type="entry name" value="MULTIDRUG RESISTANCE PROTEIN MDTA"/>
    <property type="match status" value="1"/>
</dbReference>
<evidence type="ECO:0000313" key="7">
    <source>
        <dbReference type="EMBL" id="MDZ5459984.1"/>
    </source>
</evidence>
<feature type="coiled-coil region" evidence="2">
    <location>
        <begin position="139"/>
        <end position="166"/>
    </location>
</feature>
<dbReference type="Pfam" id="PF25954">
    <property type="entry name" value="Beta-barrel_RND_2"/>
    <property type="match status" value="1"/>
</dbReference>
<evidence type="ECO:0000313" key="8">
    <source>
        <dbReference type="Proteomes" id="UP001293718"/>
    </source>
</evidence>
<feature type="domain" description="Multidrug resistance protein MdtA-like barrel-sandwich hybrid" evidence="5">
    <location>
        <begin position="67"/>
        <end position="197"/>
    </location>
</feature>
<feature type="signal peptide" evidence="4">
    <location>
        <begin position="1"/>
        <end position="29"/>
    </location>
</feature>
<feature type="domain" description="CusB-like beta-barrel" evidence="6">
    <location>
        <begin position="208"/>
        <end position="280"/>
    </location>
</feature>
<dbReference type="Proteomes" id="UP001293718">
    <property type="component" value="Unassembled WGS sequence"/>
</dbReference>
<accession>A0ABU5IM68</accession>
<reference evidence="7 8" key="1">
    <citation type="submission" date="2023-11" db="EMBL/GenBank/DDBJ databases">
        <title>Draft genome of Azohydromonas lata strain H1 (DSM1123), a polyhydroxyalkanoate producer.</title>
        <authorList>
            <person name="Traversa D."/>
            <person name="D'Addabbo P."/>
            <person name="Pazzani C."/>
            <person name="Manzari C."/>
            <person name="Chiara M."/>
            <person name="Scrascia M."/>
        </authorList>
    </citation>
    <scope>NUCLEOTIDE SEQUENCE [LARGE SCALE GENOMIC DNA]</scope>
    <source>
        <strain evidence="7 8">H1</strain>
    </source>
</reference>
<dbReference type="InterPro" id="IPR058625">
    <property type="entry name" value="MdtA-like_BSH"/>
</dbReference>
<evidence type="ECO:0000256" key="3">
    <source>
        <dbReference type="SAM" id="MobiDB-lite"/>
    </source>
</evidence>
<sequence length="392" mass="40693">MTSTPLPRRLAAALALPLLLAACSKPTEPAPVVPAVYVTPVQYTAAGAERRFSATLAARTESDLAFRTGGKLVARLVDVGQAVRAGQPLARLDAADYQLGAEAAAEQLRAAEVDAAQSASDAARFARLLADGSVGAADQERLQAKADAAAARVQQAHRQLELARNRNAYTVLTAPFDGVVSAARAEVGQVVAEGQPVFQLARDRELEVVVDVPEALAADLRERRATVRVAGGAAQALRLRELSPTAAAGTRSFRARYALVSAAPALWRMGMTAEVALAAPRAGSEPVAELPVGALLSTQGQATVWVVDDPAATPAKLTRRSVTVVAQGNDSVTLRGLEEGAWVVSAGAHRLDAGMAVRPVKRPLDGPLPRPQAQAEPQPQAAASAAALQVAR</sequence>